<reference evidence="1 2" key="1">
    <citation type="submission" date="2016-12" db="EMBL/GenBank/DDBJ databases">
        <authorList>
            <person name="Song W.-J."/>
            <person name="Kurnit D.M."/>
        </authorList>
    </citation>
    <scope>NUCLEOTIDE SEQUENCE [LARGE SCALE GENOMIC DNA]</scope>
    <source>
        <strain evidence="1 2">DSM 30827</strain>
    </source>
</reference>
<evidence type="ECO:0000313" key="1">
    <source>
        <dbReference type="EMBL" id="AQQ15434.1"/>
    </source>
</evidence>
<dbReference type="RefSeq" id="WP_095660122.1">
    <property type="nucleotide sequence ID" value="NZ_BAAAKB010000002.1"/>
</dbReference>
<gene>
    <name evidence="1" type="ORF">CGLAU_07395</name>
</gene>
<dbReference type="EMBL" id="CP019688">
    <property type="protein sequence ID" value="AQQ15434.1"/>
    <property type="molecule type" value="Genomic_DNA"/>
</dbReference>
<dbReference type="KEGG" id="cgv:CGLAU_07395"/>
<evidence type="ECO:0000313" key="2">
    <source>
        <dbReference type="Proteomes" id="UP000217209"/>
    </source>
</evidence>
<name>A0A1Q2HX68_9CORY</name>
<sequence length="198" mass="20855">MHDPTLLIVPGSPALVSELSLADAPSRRLATAIRGAAAGDDRPVDIVCDLGEGSYTARTGTFAAWGAPQTDVGGGNHLGELVVRYLLGERDYRPARDRIAPLDPKALTVVVVDGPAGLTPRAPLAFIEEAPSVHEALTELVATGAAPQPGLDADRLEQGGVVKPELWIELAELEPRTATLLDVDATLGVGRYVGVWRW</sequence>
<dbReference type="OrthoDB" id="4774928at2"/>
<dbReference type="Proteomes" id="UP000217209">
    <property type="component" value="Chromosome"/>
</dbReference>
<keyword evidence="2" id="KW-1185">Reference proteome</keyword>
<protein>
    <submittedName>
        <fullName evidence="1">Uncharacterized protein</fullName>
    </submittedName>
</protein>
<organism evidence="1 2">
    <name type="scientific">Corynebacterium glaucum</name>
    <dbReference type="NCBI Taxonomy" id="187491"/>
    <lineage>
        <taxon>Bacteria</taxon>
        <taxon>Bacillati</taxon>
        <taxon>Actinomycetota</taxon>
        <taxon>Actinomycetes</taxon>
        <taxon>Mycobacteriales</taxon>
        <taxon>Corynebacteriaceae</taxon>
        <taxon>Corynebacterium</taxon>
    </lineage>
</organism>
<accession>A0A1Q2HX68</accession>
<proteinExistence type="predicted"/>
<dbReference type="AlphaFoldDB" id="A0A1Q2HX68"/>